<dbReference type="RefSeq" id="WP_145390953.1">
    <property type="nucleotide sequence ID" value="NZ_CP037423.1"/>
</dbReference>
<protein>
    <recommendedName>
        <fullName evidence="2">DUF1559 domain-containing protein</fullName>
    </recommendedName>
</protein>
<dbReference type="AlphaFoldDB" id="A0A518I120"/>
<evidence type="ECO:0000313" key="3">
    <source>
        <dbReference type="EMBL" id="QDV46812.1"/>
    </source>
</evidence>
<dbReference type="KEGG" id="snep:Enr13x_67210"/>
<organism evidence="3 4">
    <name type="scientific">Stieleria neptunia</name>
    <dbReference type="NCBI Taxonomy" id="2527979"/>
    <lineage>
        <taxon>Bacteria</taxon>
        <taxon>Pseudomonadati</taxon>
        <taxon>Planctomycetota</taxon>
        <taxon>Planctomycetia</taxon>
        <taxon>Pirellulales</taxon>
        <taxon>Pirellulaceae</taxon>
        <taxon>Stieleria</taxon>
    </lineage>
</organism>
<feature type="transmembrane region" description="Helical" evidence="1">
    <location>
        <begin position="55"/>
        <end position="76"/>
    </location>
</feature>
<dbReference type="Pfam" id="PF07596">
    <property type="entry name" value="SBP_bac_10"/>
    <property type="match status" value="1"/>
</dbReference>
<evidence type="ECO:0000259" key="2">
    <source>
        <dbReference type="Pfam" id="PF07596"/>
    </source>
</evidence>
<keyword evidence="1" id="KW-1133">Transmembrane helix</keyword>
<dbReference type="PANTHER" id="PTHR30093:SF2">
    <property type="entry name" value="TYPE II SECRETION SYSTEM PROTEIN H"/>
    <property type="match status" value="1"/>
</dbReference>
<evidence type="ECO:0000256" key="1">
    <source>
        <dbReference type="SAM" id="Phobius"/>
    </source>
</evidence>
<dbReference type="EMBL" id="CP037423">
    <property type="protein sequence ID" value="QDV46812.1"/>
    <property type="molecule type" value="Genomic_DNA"/>
</dbReference>
<dbReference type="Proteomes" id="UP000319004">
    <property type="component" value="Chromosome"/>
</dbReference>
<reference evidence="3 4" key="1">
    <citation type="submission" date="2019-03" db="EMBL/GenBank/DDBJ databases">
        <title>Deep-cultivation of Planctomycetes and their phenomic and genomic characterization uncovers novel biology.</title>
        <authorList>
            <person name="Wiegand S."/>
            <person name="Jogler M."/>
            <person name="Boedeker C."/>
            <person name="Pinto D."/>
            <person name="Vollmers J."/>
            <person name="Rivas-Marin E."/>
            <person name="Kohn T."/>
            <person name="Peeters S.H."/>
            <person name="Heuer A."/>
            <person name="Rast P."/>
            <person name="Oberbeckmann S."/>
            <person name="Bunk B."/>
            <person name="Jeske O."/>
            <person name="Meyerdierks A."/>
            <person name="Storesund J.E."/>
            <person name="Kallscheuer N."/>
            <person name="Luecker S."/>
            <person name="Lage O.M."/>
            <person name="Pohl T."/>
            <person name="Merkel B.J."/>
            <person name="Hornburger P."/>
            <person name="Mueller R.-W."/>
            <person name="Bruemmer F."/>
            <person name="Labrenz M."/>
            <person name="Spormann A.M."/>
            <person name="Op den Camp H."/>
            <person name="Overmann J."/>
            <person name="Amann R."/>
            <person name="Jetten M.S.M."/>
            <person name="Mascher T."/>
            <person name="Medema M.H."/>
            <person name="Devos D.P."/>
            <person name="Kaster A.-K."/>
            <person name="Ovreas L."/>
            <person name="Rohde M."/>
            <person name="Galperin M.Y."/>
            <person name="Jogler C."/>
        </authorList>
    </citation>
    <scope>NUCLEOTIDE SEQUENCE [LARGE SCALE GENOMIC DNA]</scope>
    <source>
        <strain evidence="3 4">Enr13</strain>
    </source>
</reference>
<gene>
    <name evidence="3" type="ORF">Enr13x_67210</name>
</gene>
<proteinExistence type="predicted"/>
<keyword evidence="1" id="KW-0472">Membrane</keyword>
<evidence type="ECO:0000313" key="4">
    <source>
        <dbReference type="Proteomes" id="UP000319004"/>
    </source>
</evidence>
<keyword evidence="1" id="KW-0812">Transmembrane</keyword>
<dbReference type="InterPro" id="IPR011453">
    <property type="entry name" value="DUF1559"/>
</dbReference>
<accession>A0A518I120</accession>
<sequence length="301" mass="32100">MPYLFTCPHCNAQTQVEDQYSGKSGECFSCGAPIQLPDFDASTTSQSRQVSKRPLGVLISAGVVLTMLVCIAFAAIRFGGDSVSRLAEIRVQNASIKNLESIAAALNAYAADYGTYPPATLRDSGGIPMHSWRVLILPYLGEQETYDQFDLSKPWDHELNLQASYSMPSVYVHPSDSNRAGTQSGYYLITGPGTLFPPSGPLSPDKIQDNASQTILVIAGAPPVNRAIGGWAEPVDLDYTAMQGVINGTVGIEPGGRMASGATMATVDGRGHFLRNDLSPRTFAALVTPNGNEPLPDDTLD</sequence>
<keyword evidence="4" id="KW-1185">Reference proteome</keyword>
<feature type="domain" description="DUF1559" evidence="2">
    <location>
        <begin position="95"/>
        <end position="194"/>
    </location>
</feature>
<name>A0A518I120_9BACT</name>
<dbReference type="OrthoDB" id="285651at2"/>
<dbReference type="PANTHER" id="PTHR30093">
    <property type="entry name" value="GENERAL SECRETION PATHWAY PROTEIN G"/>
    <property type="match status" value="1"/>
</dbReference>